<evidence type="ECO:0000256" key="2">
    <source>
        <dbReference type="ARBA" id="ARBA00022857"/>
    </source>
</evidence>
<dbReference type="GO" id="GO:0016616">
    <property type="term" value="F:oxidoreductase activity, acting on the CH-OH group of donors, NAD or NADP as acceptor"/>
    <property type="evidence" value="ECO:0007669"/>
    <property type="project" value="UniProtKB-ARBA"/>
</dbReference>
<protein>
    <recommendedName>
        <fullName evidence="5">NADP-dependent oxidoreductase domain-containing protein</fullName>
    </recommendedName>
</protein>
<accession>A0A9W8JZ45</accession>
<proteinExistence type="inferred from homology"/>
<dbReference type="InterPro" id="IPR020471">
    <property type="entry name" value="AKR"/>
</dbReference>
<evidence type="ECO:0000256" key="1">
    <source>
        <dbReference type="ARBA" id="ARBA00007905"/>
    </source>
</evidence>
<keyword evidence="7" id="KW-1185">Reference proteome</keyword>
<keyword evidence="2" id="KW-0521">NADP</keyword>
<dbReference type="Pfam" id="PF00248">
    <property type="entry name" value="Aldo_ket_red"/>
    <property type="match status" value="2"/>
</dbReference>
<organism evidence="6 7">
    <name type="scientific">Agrocybe chaxingu</name>
    <dbReference type="NCBI Taxonomy" id="84603"/>
    <lineage>
        <taxon>Eukaryota</taxon>
        <taxon>Fungi</taxon>
        <taxon>Dikarya</taxon>
        <taxon>Basidiomycota</taxon>
        <taxon>Agaricomycotina</taxon>
        <taxon>Agaricomycetes</taxon>
        <taxon>Agaricomycetidae</taxon>
        <taxon>Agaricales</taxon>
        <taxon>Agaricineae</taxon>
        <taxon>Strophariaceae</taxon>
        <taxon>Agrocybe</taxon>
    </lineage>
</organism>
<dbReference type="PRINTS" id="PR00069">
    <property type="entry name" value="ALDKETRDTASE"/>
</dbReference>
<gene>
    <name evidence="6" type="ORF">NLJ89_g6466</name>
</gene>
<dbReference type="PANTHER" id="PTHR43827:SF3">
    <property type="entry name" value="NADP-DEPENDENT OXIDOREDUCTASE DOMAIN-CONTAINING PROTEIN"/>
    <property type="match status" value="1"/>
</dbReference>
<feature type="compositionally biased region" description="Acidic residues" evidence="4">
    <location>
        <begin position="125"/>
        <end position="137"/>
    </location>
</feature>
<keyword evidence="3" id="KW-0560">Oxidoreductase</keyword>
<dbReference type="Gene3D" id="3.20.20.100">
    <property type="entry name" value="NADP-dependent oxidoreductase domain"/>
    <property type="match status" value="2"/>
</dbReference>
<evidence type="ECO:0000256" key="4">
    <source>
        <dbReference type="SAM" id="MobiDB-lite"/>
    </source>
</evidence>
<sequence>MPPTPTPESIYDSSKPTWSELWAPALVAEPYSHEIIVTRFNHLLAGKTVNGIPGISIKQNLEDVFGDFVNCMDWAFKPAAIDDVWQAIFDIAQAHGWTESIRDLTYFWTEEFLINPPGDAPGNGNEDDGDDEEDEDGEGQLDWWITAAMGAARLFALGYGYSSFAWNALLGGAYGKGSDNSDTMRIATCAQLLGAGRRFHAHFLGQGGKKPDTPGFAGRWLNVPEKEDQEERERNGPGKWSHFLESLLEQRKEAGPKAAALLTLGTWFGPENSELWITYREVLSSSSGTEKAVGEAVRESGIPREEIFITTKLPWNAGGKVGESFEESLTNLGLRHIDLYLLHWPQAVVYEPGNPAPRNPDGRLKTTNEFNFNQTWAEMEKLLETGKVRAIGVGNFSIKTLEQLFKTAKVTPAVNQVELCPYLASNELRHYCAKRGIAIAAYTPSGYGTVRSDPLIVSLTEKYKVTPTQVIFAWHLSRGTIIVPKSENNERQKENITVPTISDSWIRGKSERSALEQLFKTAKVTPTVNQVGLHSYLASNELRHYCEKRGILVAAYTPSGYAIVRNDPLIVGLAEKYKVTPNQVILSWHLSRGTIVVPKSENSERQKENITVPTISEEDLGKIWHLDRGQRICNKANEKTGQVWGWTYEQLGWESFY</sequence>
<name>A0A9W8JZ45_9AGAR</name>
<dbReference type="CDD" id="cd19071">
    <property type="entry name" value="AKR_AKR1-5-like"/>
    <property type="match status" value="1"/>
</dbReference>
<evidence type="ECO:0000313" key="6">
    <source>
        <dbReference type="EMBL" id="KAJ3507155.1"/>
    </source>
</evidence>
<reference evidence="6" key="1">
    <citation type="submission" date="2022-07" db="EMBL/GenBank/DDBJ databases">
        <title>Genome Sequence of Agrocybe chaxingu.</title>
        <authorList>
            <person name="Buettner E."/>
        </authorList>
    </citation>
    <scope>NUCLEOTIDE SEQUENCE</scope>
    <source>
        <strain evidence="6">MP-N11</strain>
    </source>
</reference>
<evidence type="ECO:0000313" key="7">
    <source>
        <dbReference type="Proteomes" id="UP001148786"/>
    </source>
</evidence>
<dbReference type="PANTHER" id="PTHR43827">
    <property type="entry name" value="2,5-DIKETO-D-GLUCONIC ACID REDUCTASE"/>
    <property type="match status" value="1"/>
</dbReference>
<dbReference type="OrthoDB" id="2967766at2759"/>
<feature type="domain" description="NADP-dependent oxidoreductase" evidence="5">
    <location>
        <begin position="515"/>
        <end position="623"/>
    </location>
</feature>
<dbReference type="SUPFAM" id="SSF51430">
    <property type="entry name" value="NAD(P)-linked oxidoreductase"/>
    <property type="match status" value="2"/>
</dbReference>
<feature type="domain" description="NADP-dependent oxidoreductase" evidence="5">
    <location>
        <begin position="289"/>
        <end position="498"/>
    </location>
</feature>
<comment type="similarity">
    <text evidence="1">Belongs to the aldo/keto reductase family.</text>
</comment>
<evidence type="ECO:0000256" key="3">
    <source>
        <dbReference type="ARBA" id="ARBA00023002"/>
    </source>
</evidence>
<dbReference type="AlphaFoldDB" id="A0A9W8JZ45"/>
<dbReference type="InterPro" id="IPR023210">
    <property type="entry name" value="NADP_OxRdtase_dom"/>
</dbReference>
<dbReference type="InterPro" id="IPR036812">
    <property type="entry name" value="NAD(P)_OxRdtase_dom_sf"/>
</dbReference>
<comment type="caution">
    <text evidence="6">The sequence shown here is derived from an EMBL/GenBank/DDBJ whole genome shotgun (WGS) entry which is preliminary data.</text>
</comment>
<feature type="region of interest" description="Disordered" evidence="4">
    <location>
        <begin position="117"/>
        <end position="137"/>
    </location>
</feature>
<dbReference type="Proteomes" id="UP001148786">
    <property type="component" value="Unassembled WGS sequence"/>
</dbReference>
<evidence type="ECO:0000259" key="5">
    <source>
        <dbReference type="Pfam" id="PF00248"/>
    </source>
</evidence>
<dbReference type="EMBL" id="JANKHO010000688">
    <property type="protein sequence ID" value="KAJ3507155.1"/>
    <property type="molecule type" value="Genomic_DNA"/>
</dbReference>